<organism evidence="2 3">
    <name type="scientific">Calocera viscosa (strain TUFC12733)</name>
    <dbReference type="NCBI Taxonomy" id="1330018"/>
    <lineage>
        <taxon>Eukaryota</taxon>
        <taxon>Fungi</taxon>
        <taxon>Dikarya</taxon>
        <taxon>Basidiomycota</taxon>
        <taxon>Agaricomycotina</taxon>
        <taxon>Dacrymycetes</taxon>
        <taxon>Dacrymycetales</taxon>
        <taxon>Dacrymycetaceae</taxon>
        <taxon>Calocera</taxon>
    </lineage>
</organism>
<dbReference type="Gene3D" id="3.60.40.10">
    <property type="entry name" value="PPM-type phosphatase domain"/>
    <property type="match status" value="1"/>
</dbReference>
<feature type="domain" description="PPM-type phosphatase" evidence="1">
    <location>
        <begin position="28"/>
        <end position="365"/>
    </location>
</feature>
<gene>
    <name evidence="2" type="ORF">CALVIDRAFT_559070</name>
</gene>
<dbReference type="PROSITE" id="PS51746">
    <property type="entry name" value="PPM_2"/>
    <property type="match status" value="1"/>
</dbReference>
<dbReference type="STRING" id="1330018.A0A167FQ94"/>
<proteinExistence type="predicted"/>
<dbReference type="GO" id="GO:0004722">
    <property type="term" value="F:protein serine/threonine phosphatase activity"/>
    <property type="evidence" value="ECO:0007669"/>
    <property type="project" value="InterPro"/>
</dbReference>
<dbReference type="SMART" id="SM00332">
    <property type="entry name" value="PP2Cc"/>
    <property type="match status" value="1"/>
</dbReference>
<dbReference type="InterPro" id="IPR001932">
    <property type="entry name" value="PPM-type_phosphatase-like_dom"/>
</dbReference>
<dbReference type="Pfam" id="PF00481">
    <property type="entry name" value="PP2C"/>
    <property type="match status" value="1"/>
</dbReference>
<protein>
    <submittedName>
        <fullName evidence="2">Protein serine/threonine phosphatase 2C</fullName>
    </submittedName>
</protein>
<dbReference type="OrthoDB" id="420076at2759"/>
<evidence type="ECO:0000259" key="1">
    <source>
        <dbReference type="PROSITE" id="PS51746"/>
    </source>
</evidence>
<evidence type="ECO:0000313" key="2">
    <source>
        <dbReference type="EMBL" id="KZO89735.1"/>
    </source>
</evidence>
<accession>A0A167FQ94</accession>
<keyword evidence="3" id="KW-1185">Reference proteome</keyword>
<dbReference type="PANTHER" id="PTHR13832:SF827">
    <property type="entry name" value="PROTEIN PHOSPHATASE 1L"/>
    <property type="match status" value="1"/>
</dbReference>
<dbReference type="AlphaFoldDB" id="A0A167FQ94"/>
<dbReference type="InterPro" id="IPR015655">
    <property type="entry name" value="PP2C"/>
</dbReference>
<reference evidence="2 3" key="1">
    <citation type="journal article" date="2016" name="Mol. Biol. Evol.">
        <title>Comparative Genomics of Early-Diverging Mushroom-Forming Fungi Provides Insights into the Origins of Lignocellulose Decay Capabilities.</title>
        <authorList>
            <person name="Nagy L.G."/>
            <person name="Riley R."/>
            <person name="Tritt A."/>
            <person name="Adam C."/>
            <person name="Daum C."/>
            <person name="Floudas D."/>
            <person name="Sun H."/>
            <person name="Yadav J.S."/>
            <person name="Pangilinan J."/>
            <person name="Larsson K.H."/>
            <person name="Matsuura K."/>
            <person name="Barry K."/>
            <person name="Labutti K."/>
            <person name="Kuo R."/>
            <person name="Ohm R.A."/>
            <person name="Bhattacharya S.S."/>
            <person name="Shirouzu T."/>
            <person name="Yoshinaga Y."/>
            <person name="Martin F.M."/>
            <person name="Grigoriev I.V."/>
            <person name="Hibbett D.S."/>
        </authorList>
    </citation>
    <scope>NUCLEOTIDE SEQUENCE [LARGE SCALE GENOMIC DNA]</scope>
    <source>
        <strain evidence="2 3">TUFC12733</strain>
    </source>
</reference>
<dbReference type="SUPFAM" id="SSF81606">
    <property type="entry name" value="PP2C-like"/>
    <property type="match status" value="1"/>
</dbReference>
<sequence>MNLSAFSKVYAHELDLPKLHASWISFQPADHADISGTSPTNADRVFVGNTDNGFVLILVIDGHGGYECAEYVRQQLSARVMKYLKGCHPPSKLDDLQPLCRQLQDIIRLLDEEVISDLTNKLPSSYEMPQDKSTLEDKFRDEESVAVLKRAVQGAVLSLVVLSPCKSFGLALNLGDCHVVLYTPPAEQHRSRRVQVLGHHHDTQNADELKRLCNGQSIDPVREGRLHGIAEFTRAMGDALLKVPLPQPVRQIIGDILEDCYRPGLYPSMATNIGRADVSNELIAVAESRIFPLPTGLTNPLVKSTINQTKEVYLSWYDWIGSSEEGLPAARLLYENFDRSPDAVVSKYGKGRMRMDDITVVVADVTN</sequence>
<dbReference type="EMBL" id="KV417368">
    <property type="protein sequence ID" value="KZO89735.1"/>
    <property type="molecule type" value="Genomic_DNA"/>
</dbReference>
<dbReference type="InterPro" id="IPR036457">
    <property type="entry name" value="PPM-type-like_dom_sf"/>
</dbReference>
<dbReference type="Proteomes" id="UP000076738">
    <property type="component" value="Unassembled WGS sequence"/>
</dbReference>
<dbReference type="PANTHER" id="PTHR13832">
    <property type="entry name" value="PROTEIN PHOSPHATASE 2C"/>
    <property type="match status" value="1"/>
</dbReference>
<name>A0A167FQ94_CALVF</name>
<evidence type="ECO:0000313" key="3">
    <source>
        <dbReference type="Proteomes" id="UP000076738"/>
    </source>
</evidence>